<protein>
    <submittedName>
        <fullName evidence="2">Uncharacterized protein</fullName>
    </submittedName>
</protein>
<comment type="caution">
    <text evidence="2">The sequence shown here is derived from an EMBL/GenBank/DDBJ whole genome shotgun (WGS) entry which is preliminary data.</text>
</comment>
<accession>A0AAD6S7J8</accession>
<gene>
    <name evidence="2" type="ORF">C8F04DRAFT_971279</name>
</gene>
<dbReference type="Proteomes" id="UP001218188">
    <property type="component" value="Unassembled WGS sequence"/>
</dbReference>
<evidence type="ECO:0000313" key="3">
    <source>
        <dbReference type="Proteomes" id="UP001218188"/>
    </source>
</evidence>
<dbReference type="Gene3D" id="3.60.130.30">
    <property type="match status" value="1"/>
</dbReference>
<feature type="chain" id="PRO_5041949014" evidence="1">
    <location>
        <begin position="22"/>
        <end position="308"/>
    </location>
</feature>
<dbReference type="AlphaFoldDB" id="A0AAD6S7J8"/>
<organism evidence="2 3">
    <name type="scientific">Mycena alexandri</name>
    <dbReference type="NCBI Taxonomy" id="1745969"/>
    <lineage>
        <taxon>Eukaryota</taxon>
        <taxon>Fungi</taxon>
        <taxon>Dikarya</taxon>
        <taxon>Basidiomycota</taxon>
        <taxon>Agaricomycotina</taxon>
        <taxon>Agaricomycetes</taxon>
        <taxon>Agaricomycetidae</taxon>
        <taxon>Agaricales</taxon>
        <taxon>Marasmiineae</taxon>
        <taxon>Mycenaceae</taxon>
        <taxon>Mycena</taxon>
    </lineage>
</organism>
<reference evidence="2" key="1">
    <citation type="submission" date="2023-03" db="EMBL/GenBank/DDBJ databases">
        <title>Massive genome expansion in bonnet fungi (Mycena s.s.) driven by repeated elements and novel gene families across ecological guilds.</title>
        <authorList>
            <consortium name="Lawrence Berkeley National Laboratory"/>
            <person name="Harder C.B."/>
            <person name="Miyauchi S."/>
            <person name="Viragh M."/>
            <person name="Kuo A."/>
            <person name="Thoen E."/>
            <person name="Andreopoulos B."/>
            <person name="Lu D."/>
            <person name="Skrede I."/>
            <person name="Drula E."/>
            <person name="Henrissat B."/>
            <person name="Morin E."/>
            <person name="Kohler A."/>
            <person name="Barry K."/>
            <person name="LaButti K."/>
            <person name="Morin E."/>
            <person name="Salamov A."/>
            <person name="Lipzen A."/>
            <person name="Mereny Z."/>
            <person name="Hegedus B."/>
            <person name="Baldrian P."/>
            <person name="Stursova M."/>
            <person name="Weitz H."/>
            <person name="Taylor A."/>
            <person name="Grigoriev I.V."/>
            <person name="Nagy L.G."/>
            <person name="Martin F."/>
            <person name="Kauserud H."/>
        </authorList>
    </citation>
    <scope>NUCLEOTIDE SEQUENCE</scope>
    <source>
        <strain evidence="2">CBHHK200</strain>
    </source>
</reference>
<keyword evidence="3" id="KW-1185">Reference proteome</keyword>
<name>A0AAD6S7J8_9AGAR</name>
<keyword evidence="1" id="KW-0732">Signal</keyword>
<sequence length="308" mass="34408">MGWVVSASFLLPLLPPQTDLAGSTPRPIVDRNGRIIAVLAGQPDHDGYRDATQLAFEAIRDAGNNARFPAEMRKHRRGLFAAVNVGLFYGQGQWTPCWLNNKDYTGLAEGLLANANIQRMAGFADAAFQLWAPRLYQYYRTHDAGLRAHDSDLRRPFKTSVFFCTAFNFGRSVWTFKHRDVLNLAFGWCAVHALGHYNATLGGHLVLWDLRLVIEFPHGALILLPSATIAHSNIPVQEGEERVSFTQFSPGGIFRFIDNGCKTVEGLEREDPEEYGVVQARMASRWEEGLKLLSTIDELTTTEESIVS</sequence>
<evidence type="ECO:0000313" key="2">
    <source>
        <dbReference type="EMBL" id="KAJ7022684.1"/>
    </source>
</evidence>
<evidence type="ECO:0000256" key="1">
    <source>
        <dbReference type="SAM" id="SignalP"/>
    </source>
</evidence>
<proteinExistence type="predicted"/>
<feature type="signal peptide" evidence="1">
    <location>
        <begin position="1"/>
        <end position="21"/>
    </location>
</feature>
<dbReference type="EMBL" id="JARJCM010000205">
    <property type="protein sequence ID" value="KAJ7022684.1"/>
    <property type="molecule type" value="Genomic_DNA"/>
</dbReference>